<accession>K8EJL0</accession>
<protein>
    <recommendedName>
        <fullName evidence="3">pyruvate, phosphate dikinase</fullName>
        <ecNumber evidence="3">2.7.9.1</ecNumber>
    </recommendedName>
</protein>
<dbReference type="EMBL" id="FO082269">
    <property type="protein sequence ID" value="CCO18189.1"/>
    <property type="molecule type" value="Genomic_DNA"/>
</dbReference>
<dbReference type="STRING" id="41875.K8EJL0"/>
<dbReference type="Gene3D" id="3.50.30.10">
    <property type="entry name" value="Phosphohistidine domain"/>
    <property type="match status" value="1"/>
</dbReference>
<dbReference type="NCBIfam" id="TIGR01828">
    <property type="entry name" value="pyru_phos_dikin"/>
    <property type="match status" value="1"/>
</dbReference>
<dbReference type="Gene3D" id="1.20.80.30">
    <property type="match status" value="1"/>
</dbReference>
<dbReference type="eggNOG" id="ENOG502QREJ">
    <property type="taxonomic scope" value="Eukaryota"/>
</dbReference>
<evidence type="ECO:0000313" key="18">
    <source>
        <dbReference type="Proteomes" id="UP000198341"/>
    </source>
</evidence>
<evidence type="ECO:0000256" key="4">
    <source>
        <dbReference type="ARBA" id="ARBA00022679"/>
    </source>
</evidence>
<evidence type="ECO:0000256" key="6">
    <source>
        <dbReference type="ARBA" id="ARBA00022741"/>
    </source>
</evidence>
<evidence type="ECO:0000313" key="17">
    <source>
        <dbReference type="EMBL" id="CCO18189.1"/>
    </source>
</evidence>
<dbReference type="PANTHER" id="PTHR22931:SF9">
    <property type="entry name" value="PYRUVATE, PHOSPHATE DIKINASE 1, CHLOROPLASTIC"/>
    <property type="match status" value="1"/>
</dbReference>
<dbReference type="Pfam" id="PF01326">
    <property type="entry name" value="PPDK_N"/>
    <property type="match status" value="2"/>
</dbReference>
<keyword evidence="6" id="KW-0547">Nucleotide-binding</keyword>
<dbReference type="InterPro" id="IPR010121">
    <property type="entry name" value="Pyruvate_phosphate_dikinase"/>
</dbReference>
<feature type="domain" description="Pyruvate phosphate dikinase AMP/ATP-binding" evidence="15">
    <location>
        <begin position="387"/>
        <end position="439"/>
    </location>
</feature>
<evidence type="ECO:0000256" key="1">
    <source>
        <dbReference type="ARBA" id="ARBA00001946"/>
    </source>
</evidence>
<dbReference type="GO" id="GO:0016301">
    <property type="term" value="F:kinase activity"/>
    <property type="evidence" value="ECO:0007669"/>
    <property type="project" value="UniProtKB-KW"/>
</dbReference>
<proteinExistence type="inferred from homology"/>
<keyword evidence="9 12" id="KW-0460">Magnesium</keyword>
<feature type="domain" description="Pyruvate phosphate dikinase AMP/ATP-binding" evidence="15">
    <location>
        <begin position="142"/>
        <end position="384"/>
    </location>
</feature>
<feature type="compositionally biased region" description="Low complexity" evidence="13">
    <location>
        <begin position="18"/>
        <end position="36"/>
    </location>
</feature>
<keyword evidence="8" id="KW-0067">ATP-binding</keyword>
<dbReference type="GO" id="GO:0046872">
    <property type="term" value="F:metal ion binding"/>
    <property type="evidence" value="ECO:0007669"/>
    <property type="project" value="UniProtKB-KW"/>
</dbReference>
<feature type="region of interest" description="Disordered" evidence="13">
    <location>
        <begin position="1"/>
        <end position="53"/>
    </location>
</feature>
<evidence type="ECO:0000256" key="10">
    <source>
        <dbReference type="ARBA" id="ARBA00048103"/>
    </source>
</evidence>
<dbReference type="InterPro" id="IPR008279">
    <property type="entry name" value="PEP-util_enz_mobile_dom"/>
</dbReference>
<dbReference type="SUPFAM" id="SSF56059">
    <property type="entry name" value="Glutathione synthetase ATP-binding domain-like"/>
    <property type="match status" value="1"/>
</dbReference>
<dbReference type="OrthoDB" id="6123450at2759"/>
<dbReference type="Gene3D" id="3.30.1490.20">
    <property type="entry name" value="ATP-grasp fold, A domain"/>
    <property type="match status" value="1"/>
</dbReference>
<organism evidence="17 18">
    <name type="scientific">Bathycoccus prasinos</name>
    <dbReference type="NCBI Taxonomy" id="41875"/>
    <lineage>
        <taxon>Eukaryota</taxon>
        <taxon>Viridiplantae</taxon>
        <taxon>Chlorophyta</taxon>
        <taxon>Mamiellophyceae</taxon>
        <taxon>Mamiellales</taxon>
        <taxon>Bathycoccaceae</taxon>
        <taxon>Bathycoccus</taxon>
    </lineage>
</organism>
<dbReference type="RefSeq" id="XP_007510656.1">
    <property type="nucleotide sequence ID" value="XM_007510594.1"/>
</dbReference>
<feature type="domain" description="PEP-utilising enzyme C-terminal" evidence="16">
    <location>
        <begin position="621"/>
        <end position="992"/>
    </location>
</feature>
<evidence type="ECO:0000256" key="9">
    <source>
        <dbReference type="ARBA" id="ARBA00022842"/>
    </source>
</evidence>
<gene>
    <name evidence="17" type="ordered locus">Bathy10g03660</name>
</gene>
<dbReference type="InterPro" id="IPR002192">
    <property type="entry name" value="PPDK_AMP/ATP-bd"/>
</dbReference>
<feature type="domain" description="PEP-utilising enzyme mobile" evidence="14">
    <location>
        <begin position="508"/>
        <end position="600"/>
    </location>
</feature>
<feature type="binding site" evidence="12">
    <location>
        <position position="891"/>
    </location>
    <ligand>
        <name>Mg(2+)</name>
        <dbReference type="ChEBI" id="CHEBI:18420"/>
    </ligand>
</feature>
<dbReference type="SUPFAM" id="SSF52009">
    <property type="entry name" value="Phosphohistidine domain"/>
    <property type="match status" value="1"/>
</dbReference>
<dbReference type="InterPro" id="IPR013815">
    <property type="entry name" value="ATP_grasp_subdomain_1"/>
</dbReference>
<keyword evidence="4" id="KW-0808">Transferase</keyword>
<evidence type="ECO:0000256" key="7">
    <source>
        <dbReference type="ARBA" id="ARBA00022777"/>
    </source>
</evidence>
<keyword evidence="18" id="KW-1185">Reference proteome</keyword>
<feature type="active site" description="Proton donor" evidence="11">
    <location>
        <position position="953"/>
    </location>
</feature>
<dbReference type="KEGG" id="bpg:Bathy10g03660"/>
<comment type="similarity">
    <text evidence="2">Belongs to the PEP-utilizing enzyme family.</text>
</comment>
<name>K8EJL0_9CHLO</name>
<dbReference type="InterPro" id="IPR000121">
    <property type="entry name" value="PEP_util_C"/>
</dbReference>
<sequence length="1006" mass="109063">MSSSLSASQHVFVQHQQKSSSSLSSRKNSSSSLTTTTRRHSSKRGVITSSKVSSSQSDVITNNAVQIPTKPTGEPKVVYIFNSKTCDGGAELKDILGNKGALLAEMMKLGVPVPPGFTIPASMCETYESCRVEGTDAVEDIWEDVEFAISETEKELGKKFGGEGDAEPLLFSVRSGAAVSMPGMLETVLNIGLNKSVCEKIAAANGGANKRFAYDAYRRLLDMFGSVVFEMDRSQFEMELERVKEKKGVEKDTELSAEDLMEVCDAYEQVYLKVDPNRPFPSDPTMQLKLAIEAVFESWNKPRAKAYREIAGLSSLGGTAVNVQSMVFGNLGETSGTGVCFTRRPDTGEKIIFGEYLINAQGEDVVAGIRTPEPISTLFEKMPVVAQSLQDTLDKLEMHFKNMQDIEFTIDSGKLFILQTRNGKRNGVAAINVAVDMYEEGLITKAEAIEMVELDHLNQLIHPAFKETEEEYEDAKISTGLAASPGAAVGRVAFSSEDVLAMKKANPKEGVILCRVETSAEDVSGMHASNGFLTQNGGMTSHAAVVARGWGLPCVSGVATMRVDEAKKEAYFYSSESISPANLIATVKSGDWISLDGGEGFVINRKVEMNAAGEGVYEQHPKMAKFMSWVEEAKSLGVYANADTAAELKLAMYFGAQGIGLCRTEHMLLASAERVSISRSMILAKDDASRVEILDKKMGPMLKDDFQALFEQAGNLPVTIRLLDPPLHEFLPTELELKDEKFAADLAKKCSLESADALREMCEAKREKNPMMGLRGVRVGILEPKITIMQTKAIVNAIIDAYIATGVHPNGKIMVPLVSTTEEFENQRALIFQTIQEVFNARASEVSRADVLGPDNREIPIGMMCETPRACIVSGNLVEEGAAFMSFGSNDLSQLSFGFSRDDASSFLEKYKEFGIIETDPFNTIDVDGVGELIKMSVRGARAVNSKIPVSVCGEHGGDEKSIEFFHEAGLNVVSCSAFRVLGARLAAAKANIANPKSSTGGAGPR</sequence>
<evidence type="ECO:0000256" key="5">
    <source>
        <dbReference type="ARBA" id="ARBA00022723"/>
    </source>
</evidence>
<reference evidence="17" key="1">
    <citation type="submission" date="2011-10" db="EMBL/GenBank/DDBJ databases">
        <authorList>
            <person name="Genoscope - CEA"/>
        </authorList>
    </citation>
    <scope>NUCLEOTIDE SEQUENCE [LARGE SCALE GENOMIC DNA]</scope>
    <source>
        <strain evidence="17">RCC 1105</strain>
    </source>
</reference>
<evidence type="ECO:0000256" key="8">
    <source>
        <dbReference type="ARBA" id="ARBA00022840"/>
    </source>
</evidence>
<dbReference type="EC" id="2.7.9.1" evidence="3"/>
<dbReference type="Proteomes" id="UP000198341">
    <property type="component" value="Chromosome 10"/>
</dbReference>
<dbReference type="PANTHER" id="PTHR22931">
    <property type="entry name" value="PHOSPHOENOLPYRUVATE DIKINASE-RELATED"/>
    <property type="match status" value="1"/>
</dbReference>
<feature type="active site" description="Tele-phosphohistidine intermediate" evidence="11">
    <location>
        <position position="542"/>
    </location>
</feature>
<dbReference type="GO" id="GO:0005524">
    <property type="term" value="F:ATP binding"/>
    <property type="evidence" value="ECO:0007669"/>
    <property type="project" value="UniProtKB-KW"/>
</dbReference>
<evidence type="ECO:0000259" key="15">
    <source>
        <dbReference type="Pfam" id="PF01326"/>
    </source>
</evidence>
<keyword evidence="7" id="KW-0418">Kinase</keyword>
<dbReference type="PROSITE" id="PS00370">
    <property type="entry name" value="PEP_ENZYMES_PHOS_SITE"/>
    <property type="match status" value="1"/>
</dbReference>
<evidence type="ECO:0000256" key="3">
    <source>
        <dbReference type="ARBA" id="ARBA00011994"/>
    </source>
</evidence>
<evidence type="ECO:0000256" key="11">
    <source>
        <dbReference type="PIRSR" id="PIRSR000853-1"/>
    </source>
</evidence>
<dbReference type="GO" id="GO:0050242">
    <property type="term" value="F:pyruvate, phosphate dikinase activity"/>
    <property type="evidence" value="ECO:0007669"/>
    <property type="project" value="UniProtKB-EC"/>
</dbReference>
<dbReference type="Gene3D" id="1.10.189.10">
    <property type="entry name" value="Pyruvate Phosphate Dikinase, domain 2"/>
    <property type="match status" value="1"/>
</dbReference>
<evidence type="ECO:0000259" key="14">
    <source>
        <dbReference type="Pfam" id="PF00391"/>
    </source>
</evidence>
<dbReference type="InterPro" id="IPR018274">
    <property type="entry name" value="PEP_util_AS"/>
</dbReference>
<evidence type="ECO:0000256" key="12">
    <source>
        <dbReference type="PIRSR" id="PIRSR000853-3"/>
    </source>
</evidence>
<evidence type="ECO:0000256" key="2">
    <source>
        <dbReference type="ARBA" id="ARBA00007837"/>
    </source>
</evidence>
<keyword evidence="5 12" id="KW-0479">Metal-binding</keyword>
<dbReference type="PIRSF" id="PIRSF000853">
    <property type="entry name" value="PPDK"/>
    <property type="match status" value="1"/>
</dbReference>
<comment type="catalytic activity">
    <reaction evidence="10">
        <text>pyruvate + phosphate + ATP = phosphoenolpyruvate + AMP + diphosphate + H(+)</text>
        <dbReference type="Rhea" id="RHEA:10756"/>
        <dbReference type="ChEBI" id="CHEBI:15361"/>
        <dbReference type="ChEBI" id="CHEBI:15378"/>
        <dbReference type="ChEBI" id="CHEBI:30616"/>
        <dbReference type="ChEBI" id="CHEBI:33019"/>
        <dbReference type="ChEBI" id="CHEBI:43474"/>
        <dbReference type="ChEBI" id="CHEBI:58702"/>
        <dbReference type="ChEBI" id="CHEBI:456215"/>
        <dbReference type="EC" id="2.7.9.1"/>
    </reaction>
</comment>
<keyword evidence="17" id="KW-0670">Pyruvate</keyword>
<dbReference type="InterPro" id="IPR015813">
    <property type="entry name" value="Pyrv/PenolPyrv_kinase-like_dom"/>
</dbReference>
<evidence type="ECO:0000259" key="16">
    <source>
        <dbReference type="Pfam" id="PF02896"/>
    </source>
</evidence>
<feature type="binding site" evidence="12">
    <location>
        <position position="866"/>
    </location>
    <ligand>
        <name>Mg(2+)</name>
        <dbReference type="ChEBI" id="CHEBI:18420"/>
    </ligand>
</feature>
<dbReference type="InterPro" id="IPR040442">
    <property type="entry name" value="Pyrv_kinase-like_dom_sf"/>
</dbReference>
<dbReference type="Pfam" id="PF02896">
    <property type="entry name" value="PEP-utilizers_C"/>
    <property type="match status" value="1"/>
</dbReference>
<feature type="compositionally biased region" description="Polar residues" evidence="13">
    <location>
        <begin position="1"/>
        <end position="17"/>
    </location>
</feature>
<dbReference type="Pfam" id="PF00391">
    <property type="entry name" value="PEP-utilizers"/>
    <property type="match status" value="1"/>
</dbReference>
<comment type="cofactor">
    <cofactor evidence="1 12">
        <name>Mg(2+)</name>
        <dbReference type="ChEBI" id="CHEBI:18420"/>
    </cofactor>
</comment>
<dbReference type="GeneID" id="19013441"/>
<evidence type="ECO:0000256" key="13">
    <source>
        <dbReference type="SAM" id="MobiDB-lite"/>
    </source>
</evidence>
<dbReference type="SUPFAM" id="SSF51621">
    <property type="entry name" value="Phosphoenolpyruvate/pyruvate domain"/>
    <property type="match status" value="1"/>
</dbReference>
<dbReference type="InterPro" id="IPR036637">
    <property type="entry name" value="Phosphohistidine_dom_sf"/>
</dbReference>
<dbReference type="Gene3D" id="3.20.20.60">
    <property type="entry name" value="Phosphoenolpyruvate-binding domains"/>
    <property type="match status" value="1"/>
</dbReference>
<dbReference type="Gene3D" id="3.30.470.20">
    <property type="entry name" value="ATP-grasp fold, B domain"/>
    <property type="match status" value="1"/>
</dbReference>
<dbReference type="AlphaFoldDB" id="K8EJL0"/>